<evidence type="ECO:0000256" key="6">
    <source>
        <dbReference type="SAM" id="Phobius"/>
    </source>
</evidence>
<sequence length="118" mass="12941">MNLLSTNSISDKPIYLSSFSEIWISLIVWSCFIICFVSVLSGIRGSYIGKSKTKWLWLPILSLSTGLVLGGIYSAIISATIAKLYVSSNYKMGIDVASGIGIAQGIIFLYFHLGRAYF</sequence>
<name>A0A0A9XSJ1_LYGHE</name>
<dbReference type="Pfam" id="PF10190">
    <property type="entry name" value="Tmemb_170"/>
    <property type="match status" value="1"/>
</dbReference>
<dbReference type="EMBL" id="GBHO01020670">
    <property type="protein sequence ID" value="JAG22934.1"/>
    <property type="molecule type" value="Transcribed_RNA"/>
</dbReference>
<dbReference type="InterPro" id="IPR019334">
    <property type="entry name" value="TMEM170A/B/YPR153W-like"/>
</dbReference>
<evidence type="ECO:0000256" key="3">
    <source>
        <dbReference type="ARBA" id="ARBA00022692"/>
    </source>
</evidence>
<feature type="non-terminal residue" evidence="7">
    <location>
        <position position="118"/>
    </location>
</feature>
<accession>A0A0A9XSJ1</accession>
<comment type="similarity">
    <text evidence="2">Belongs to the TMEM170 family.</text>
</comment>
<evidence type="ECO:0000256" key="4">
    <source>
        <dbReference type="ARBA" id="ARBA00022989"/>
    </source>
</evidence>
<evidence type="ECO:0000313" key="7">
    <source>
        <dbReference type="EMBL" id="JAG22934.1"/>
    </source>
</evidence>
<keyword evidence="4 6" id="KW-1133">Transmembrane helix</keyword>
<feature type="transmembrane region" description="Helical" evidence="6">
    <location>
        <begin position="55"/>
        <end position="76"/>
    </location>
</feature>
<dbReference type="AlphaFoldDB" id="A0A0A9XSJ1"/>
<protein>
    <submittedName>
        <fullName evidence="7">Uncharacterized protein</fullName>
    </submittedName>
</protein>
<reference evidence="7" key="1">
    <citation type="journal article" date="2014" name="PLoS ONE">
        <title>Transcriptome-Based Identification of ABC Transporters in the Western Tarnished Plant Bug Lygus hesperus.</title>
        <authorList>
            <person name="Hull J.J."/>
            <person name="Chaney K."/>
            <person name="Geib S.M."/>
            <person name="Fabrick J.A."/>
            <person name="Brent C.S."/>
            <person name="Walsh D."/>
            <person name="Lavine L.C."/>
        </authorList>
    </citation>
    <scope>NUCLEOTIDE SEQUENCE</scope>
</reference>
<feature type="transmembrane region" description="Helical" evidence="6">
    <location>
        <begin position="22"/>
        <end position="43"/>
    </location>
</feature>
<feature type="transmembrane region" description="Helical" evidence="6">
    <location>
        <begin position="96"/>
        <end position="113"/>
    </location>
</feature>
<proteinExistence type="inferred from homology"/>
<evidence type="ECO:0000256" key="1">
    <source>
        <dbReference type="ARBA" id="ARBA00004141"/>
    </source>
</evidence>
<organism evidence="7">
    <name type="scientific">Lygus hesperus</name>
    <name type="common">Western plant bug</name>
    <dbReference type="NCBI Taxonomy" id="30085"/>
    <lineage>
        <taxon>Eukaryota</taxon>
        <taxon>Metazoa</taxon>
        <taxon>Ecdysozoa</taxon>
        <taxon>Arthropoda</taxon>
        <taxon>Hexapoda</taxon>
        <taxon>Insecta</taxon>
        <taxon>Pterygota</taxon>
        <taxon>Neoptera</taxon>
        <taxon>Paraneoptera</taxon>
        <taxon>Hemiptera</taxon>
        <taxon>Heteroptera</taxon>
        <taxon>Panheteroptera</taxon>
        <taxon>Cimicomorpha</taxon>
        <taxon>Miridae</taxon>
        <taxon>Mirini</taxon>
        <taxon>Lygus</taxon>
    </lineage>
</organism>
<keyword evidence="5 6" id="KW-0472">Membrane</keyword>
<evidence type="ECO:0000256" key="5">
    <source>
        <dbReference type="ARBA" id="ARBA00023136"/>
    </source>
</evidence>
<reference evidence="7" key="2">
    <citation type="submission" date="2014-07" db="EMBL/GenBank/DDBJ databases">
        <authorList>
            <person name="Hull J."/>
        </authorList>
    </citation>
    <scope>NUCLEOTIDE SEQUENCE</scope>
</reference>
<dbReference type="GO" id="GO:0016020">
    <property type="term" value="C:membrane"/>
    <property type="evidence" value="ECO:0007669"/>
    <property type="project" value="UniProtKB-SubCell"/>
</dbReference>
<keyword evidence="3 6" id="KW-0812">Transmembrane</keyword>
<gene>
    <name evidence="7" type="ORF">CM83_102032</name>
</gene>
<evidence type="ECO:0000256" key="2">
    <source>
        <dbReference type="ARBA" id="ARBA00006325"/>
    </source>
</evidence>
<comment type="subcellular location">
    <subcellularLocation>
        <location evidence="1">Membrane</location>
        <topology evidence="1">Multi-pass membrane protein</topology>
    </subcellularLocation>
</comment>